<evidence type="ECO:0000313" key="2">
    <source>
        <dbReference type="EMBL" id="MDT0320338.1"/>
    </source>
</evidence>
<evidence type="ECO:0000256" key="1">
    <source>
        <dbReference type="ARBA" id="ARBA00010617"/>
    </source>
</evidence>
<dbReference type="Gene3D" id="1.10.630.10">
    <property type="entry name" value="Cytochrome P450"/>
    <property type="match status" value="1"/>
</dbReference>
<accession>A0ABU2LTF6</accession>
<dbReference type="PANTHER" id="PTHR46696:SF1">
    <property type="entry name" value="CYTOCHROME P450 YJIB-RELATED"/>
    <property type="match status" value="1"/>
</dbReference>
<dbReference type="EMBL" id="JAVREM010000023">
    <property type="protein sequence ID" value="MDT0320338.1"/>
    <property type="molecule type" value="Genomic_DNA"/>
</dbReference>
<evidence type="ECO:0000313" key="3">
    <source>
        <dbReference type="Proteomes" id="UP001183420"/>
    </source>
</evidence>
<dbReference type="RefSeq" id="WP_311600156.1">
    <property type="nucleotide sequence ID" value="NZ_JAVREM010000023.1"/>
</dbReference>
<reference evidence="3" key="1">
    <citation type="submission" date="2023-07" db="EMBL/GenBank/DDBJ databases">
        <title>30 novel species of actinomycetes from the DSMZ collection.</title>
        <authorList>
            <person name="Nouioui I."/>
        </authorList>
    </citation>
    <scope>NUCLEOTIDE SEQUENCE [LARGE SCALE GENOMIC DNA]</scope>
    <source>
        <strain evidence="3">DSM 44918</strain>
    </source>
</reference>
<protein>
    <submittedName>
        <fullName evidence="2">Cytochrome P450</fullName>
    </submittedName>
</protein>
<dbReference type="SUPFAM" id="SSF48264">
    <property type="entry name" value="Cytochrome P450"/>
    <property type="match status" value="1"/>
</dbReference>
<name>A0ABU2LTF6_9ACTN</name>
<sequence>MTVPARPLAPDAVPLDTDRFHTDPVPLYRELRHRHGSVVPVLLPSDIPAWLVIGYREVHRVSGDADTYTRDPARWNQWASVPADWPLLPLIAPRGASLLHTVGTAHARRATVLSDALEAVEPGELRRHTERIADALVDDFGLDGRADLVAAYTARLPFLVLAELFGLPADEAPELGDALRRGMASGAAANRARGLLVETMRRLLAARRAAPGADVPSRVLAASPGAGETELAEDLAVLFAAGHLPTADWLGNTLRLMLTDARYAASDAGGRLGVERAMNEVLWRDTPTQTVVGRWATRDVQLGPRQLRAGDLLLLGLQGANGDPLVHGTSAPVATAAALYGLSGLVSEPGPVPEPVAGGPANSAYLSFGHGERRCPFPAQEIAETVTRTGAEVLLDRLPDIELSVAAEELTYRPSSWLRGLDALPTRFAPVAGRR</sequence>
<dbReference type="PANTHER" id="PTHR46696">
    <property type="entry name" value="P450, PUTATIVE (EUROFUNG)-RELATED"/>
    <property type="match status" value="1"/>
</dbReference>
<keyword evidence="3" id="KW-1185">Reference proteome</keyword>
<comment type="caution">
    <text evidence="2">The sequence shown here is derived from an EMBL/GenBank/DDBJ whole genome shotgun (WGS) entry which is preliminary data.</text>
</comment>
<dbReference type="PRINTS" id="PR00359">
    <property type="entry name" value="BP450"/>
</dbReference>
<dbReference type="Proteomes" id="UP001183420">
    <property type="component" value="Unassembled WGS sequence"/>
</dbReference>
<dbReference type="InterPro" id="IPR002397">
    <property type="entry name" value="Cyt_P450_B"/>
</dbReference>
<organism evidence="2 3">
    <name type="scientific">Streptomyces millisiae</name>
    <dbReference type="NCBI Taxonomy" id="3075542"/>
    <lineage>
        <taxon>Bacteria</taxon>
        <taxon>Bacillati</taxon>
        <taxon>Actinomycetota</taxon>
        <taxon>Actinomycetes</taxon>
        <taxon>Kitasatosporales</taxon>
        <taxon>Streptomycetaceae</taxon>
        <taxon>Streptomyces</taxon>
    </lineage>
</organism>
<comment type="similarity">
    <text evidence="1">Belongs to the cytochrome P450 family.</text>
</comment>
<proteinExistence type="inferred from homology"/>
<gene>
    <name evidence="2" type="ORF">RNC47_18535</name>
</gene>
<dbReference type="InterPro" id="IPR036396">
    <property type="entry name" value="Cyt_P450_sf"/>
</dbReference>